<dbReference type="InterPro" id="IPR036380">
    <property type="entry name" value="Isochorismatase-like_sf"/>
</dbReference>
<evidence type="ECO:0000256" key="4">
    <source>
        <dbReference type="ARBA" id="ARBA00022692"/>
    </source>
</evidence>
<name>A0A9D1ZJ86_9BACE</name>
<proteinExistence type="inferred from homology"/>
<keyword evidence="2" id="KW-0813">Transport</keyword>
<evidence type="ECO:0000256" key="10">
    <source>
        <dbReference type="SAM" id="Phobius"/>
    </source>
</evidence>
<evidence type="ECO:0000256" key="9">
    <source>
        <dbReference type="RuleBase" id="RU003942"/>
    </source>
</evidence>
<evidence type="ECO:0000256" key="7">
    <source>
        <dbReference type="ARBA" id="ARBA00038151"/>
    </source>
</evidence>
<organism evidence="11 12">
    <name type="scientific">Candidatus Bacteroides pullicola</name>
    <dbReference type="NCBI Taxonomy" id="2838475"/>
    <lineage>
        <taxon>Bacteria</taxon>
        <taxon>Pseudomonadati</taxon>
        <taxon>Bacteroidota</taxon>
        <taxon>Bacteroidia</taxon>
        <taxon>Bacteroidales</taxon>
        <taxon>Bacteroidaceae</taxon>
        <taxon>Bacteroides</taxon>
    </lineage>
</organism>
<evidence type="ECO:0000256" key="1">
    <source>
        <dbReference type="ARBA" id="ARBA00004651"/>
    </source>
</evidence>
<dbReference type="PANTHER" id="PTHR30561:SF0">
    <property type="entry name" value="GUANIDINIUM EXPORTER"/>
    <property type="match status" value="1"/>
</dbReference>
<dbReference type="PANTHER" id="PTHR30561">
    <property type="entry name" value="SMR FAMILY PROTON-DEPENDENT DRUG EFFLUX TRANSPORTER SUGE"/>
    <property type="match status" value="1"/>
</dbReference>
<comment type="subcellular location">
    <subcellularLocation>
        <location evidence="1 9">Cell membrane</location>
        <topology evidence="1 9">Multi-pass membrane protein</topology>
    </subcellularLocation>
</comment>
<dbReference type="GO" id="GO:0022857">
    <property type="term" value="F:transmembrane transporter activity"/>
    <property type="evidence" value="ECO:0007669"/>
    <property type="project" value="InterPro"/>
</dbReference>
<accession>A0A9D1ZJ86</accession>
<dbReference type="Proteomes" id="UP000886851">
    <property type="component" value="Unassembled WGS sequence"/>
</dbReference>
<evidence type="ECO:0000256" key="8">
    <source>
        <dbReference type="ARBA" id="ARBA00039168"/>
    </source>
</evidence>
<comment type="similarity">
    <text evidence="7">Belongs to the drug/metabolite transporter (DMT) superfamily. Small multidrug resistance (SMR) (TC 2.A.7.1) family. Gdx/SugE subfamily.</text>
</comment>
<evidence type="ECO:0000313" key="11">
    <source>
        <dbReference type="EMBL" id="HIY88786.1"/>
    </source>
</evidence>
<dbReference type="Pfam" id="PF00893">
    <property type="entry name" value="Multi_Drug_Res"/>
    <property type="match status" value="1"/>
</dbReference>
<reference evidence="11" key="1">
    <citation type="journal article" date="2021" name="PeerJ">
        <title>Extensive microbial diversity within the chicken gut microbiome revealed by metagenomics and culture.</title>
        <authorList>
            <person name="Gilroy R."/>
            <person name="Ravi A."/>
            <person name="Getino M."/>
            <person name="Pursley I."/>
            <person name="Horton D.L."/>
            <person name="Alikhan N.F."/>
            <person name="Baker D."/>
            <person name="Gharbi K."/>
            <person name="Hall N."/>
            <person name="Watson M."/>
            <person name="Adriaenssens E.M."/>
            <person name="Foster-Nyarko E."/>
            <person name="Jarju S."/>
            <person name="Secka A."/>
            <person name="Antonio M."/>
            <person name="Oren A."/>
            <person name="Chaudhuri R.R."/>
            <person name="La Ragione R."/>
            <person name="Hildebrand F."/>
            <person name="Pallen M.J."/>
        </authorList>
    </citation>
    <scope>NUCLEOTIDE SEQUENCE</scope>
    <source>
        <strain evidence="11">Gambia2-208</strain>
    </source>
</reference>
<keyword evidence="6 10" id="KW-0472">Membrane</keyword>
<sequence length="130" mass="14265">MNWIILIVAGFFESGFAFCLGKMKEVSGTEWYLWGAGFLVCLALSMVLLAKAVQTLPIGTAYPVWTGIGALGTVLGVHCMESNPYSDYAKLTYPIKGEYLISKRRYSAFFGTDLEILLKGLKANTTITYG</sequence>
<dbReference type="Gene3D" id="1.10.3730.20">
    <property type="match status" value="1"/>
</dbReference>
<keyword evidence="3" id="KW-1003">Cell membrane</keyword>
<dbReference type="GO" id="GO:0005886">
    <property type="term" value="C:plasma membrane"/>
    <property type="evidence" value="ECO:0007669"/>
    <property type="project" value="UniProtKB-SubCell"/>
</dbReference>
<dbReference type="SUPFAM" id="SSF103481">
    <property type="entry name" value="Multidrug resistance efflux transporter EmrE"/>
    <property type="match status" value="1"/>
</dbReference>
<reference evidence="11" key="2">
    <citation type="submission" date="2021-04" db="EMBL/GenBank/DDBJ databases">
        <authorList>
            <person name="Gilroy R."/>
        </authorList>
    </citation>
    <scope>NUCLEOTIDE SEQUENCE</scope>
    <source>
        <strain evidence="11">Gambia2-208</strain>
    </source>
</reference>
<dbReference type="InterPro" id="IPR045324">
    <property type="entry name" value="Small_multidrug_res"/>
</dbReference>
<keyword evidence="5 10" id="KW-1133">Transmembrane helix</keyword>
<dbReference type="AlphaFoldDB" id="A0A9D1ZJ86"/>
<feature type="transmembrane region" description="Helical" evidence="10">
    <location>
        <begin position="33"/>
        <end position="50"/>
    </location>
</feature>
<dbReference type="SUPFAM" id="SSF52499">
    <property type="entry name" value="Isochorismatase-like hydrolases"/>
    <property type="match status" value="1"/>
</dbReference>
<evidence type="ECO:0000256" key="3">
    <source>
        <dbReference type="ARBA" id="ARBA00022475"/>
    </source>
</evidence>
<evidence type="ECO:0000313" key="12">
    <source>
        <dbReference type="Proteomes" id="UP000886851"/>
    </source>
</evidence>
<evidence type="ECO:0000256" key="2">
    <source>
        <dbReference type="ARBA" id="ARBA00022448"/>
    </source>
</evidence>
<keyword evidence="4 9" id="KW-0812">Transmembrane</keyword>
<protein>
    <recommendedName>
        <fullName evidence="8">Guanidinium exporter</fullName>
    </recommendedName>
</protein>
<dbReference type="InterPro" id="IPR000390">
    <property type="entry name" value="Small_drug/metabolite_transptr"/>
</dbReference>
<dbReference type="InterPro" id="IPR037185">
    <property type="entry name" value="EmrE-like"/>
</dbReference>
<gene>
    <name evidence="11" type="ORF">H9824_08795</name>
</gene>
<dbReference type="EMBL" id="DXCV01000061">
    <property type="protein sequence ID" value="HIY88786.1"/>
    <property type="molecule type" value="Genomic_DNA"/>
</dbReference>
<comment type="caution">
    <text evidence="11">The sequence shown here is derived from an EMBL/GenBank/DDBJ whole genome shotgun (WGS) entry which is preliminary data.</text>
</comment>
<evidence type="ECO:0000256" key="6">
    <source>
        <dbReference type="ARBA" id="ARBA00023136"/>
    </source>
</evidence>
<evidence type="ECO:0000256" key="5">
    <source>
        <dbReference type="ARBA" id="ARBA00022989"/>
    </source>
</evidence>